<dbReference type="GO" id="GO:0020037">
    <property type="term" value="F:heme binding"/>
    <property type="evidence" value="ECO:0007669"/>
    <property type="project" value="InterPro"/>
</dbReference>
<keyword evidence="5" id="KW-0560">Oxidoreductase</keyword>
<dbReference type="Pfam" id="PF00067">
    <property type="entry name" value="p450"/>
    <property type="match status" value="1"/>
</dbReference>
<evidence type="ECO:0008006" key="9">
    <source>
        <dbReference type="Google" id="ProtNLM"/>
    </source>
</evidence>
<dbReference type="PRINTS" id="PR00463">
    <property type="entry name" value="EP450I"/>
</dbReference>
<gene>
    <name evidence="7" type="ORF">Nepgr_023350</name>
</gene>
<evidence type="ECO:0000256" key="3">
    <source>
        <dbReference type="ARBA" id="ARBA00023004"/>
    </source>
</evidence>
<proteinExistence type="inferred from homology"/>
<keyword evidence="6" id="KW-0472">Membrane</keyword>
<dbReference type="Gene3D" id="1.10.630.10">
    <property type="entry name" value="Cytochrome P450"/>
    <property type="match status" value="1"/>
</dbReference>
<keyword evidence="5" id="KW-0503">Monooxygenase</keyword>
<dbReference type="PANTHER" id="PTHR47955">
    <property type="entry name" value="CYTOCHROME P450 FAMILY 71 PROTEIN"/>
    <property type="match status" value="1"/>
</dbReference>
<keyword evidence="3 4" id="KW-0408">Iron</keyword>
<keyword evidence="4 5" id="KW-0349">Heme</keyword>
<dbReference type="InterPro" id="IPR001128">
    <property type="entry name" value="Cyt_P450"/>
</dbReference>
<dbReference type="InterPro" id="IPR036396">
    <property type="entry name" value="Cyt_P450_sf"/>
</dbReference>
<dbReference type="InterPro" id="IPR017972">
    <property type="entry name" value="Cyt_P450_CS"/>
</dbReference>
<evidence type="ECO:0000256" key="2">
    <source>
        <dbReference type="ARBA" id="ARBA00022723"/>
    </source>
</evidence>
<comment type="similarity">
    <text evidence="1 5">Belongs to the cytochrome P450 family.</text>
</comment>
<protein>
    <recommendedName>
        <fullName evidence="9">Cytochrome P450</fullName>
    </recommendedName>
</protein>
<dbReference type="FunFam" id="1.10.630.10:FF:000011">
    <property type="entry name" value="Cytochrome P450 83B1"/>
    <property type="match status" value="1"/>
</dbReference>
<comment type="caution">
    <text evidence="7">The sequence shown here is derived from an EMBL/GenBank/DDBJ whole genome shotgun (WGS) entry which is preliminary data.</text>
</comment>
<sequence>MDFLWFQAIVVLFPIVLFSFFLCRILRTNNSVSTKRFPPSPPKLPIIGNLHQLGKYPHRSLESLSRKYGDLMLLHLGNKPTLVVSSASAAQQIMKTHDLIFSNRPHLSMPNRLFYNNKDVAFAPYGEYWKQMRSIVVLQLLSSKRVQSFRAVRQEEVALLIENIGRSIPFPVNLSKLFITLTNDVVCRVAFGRKYSGEEDDAANFREILKMYVELLGTFYLGDYIPWLAWIQRVNGFDAKVSRVAKDFDRLLEGILEEHMDRQNKQKNDDQKGDIAKDFVDVLLEVQMDNTVGFQIDRDSIKAQILDVFGGGTNTTYAVLEWAMTELLRHPKIMKKLQMEVRGVVRSNAEVTEDDLEKMNYLRAVIKETLRLHPPGPLLLPHESTEDVKINGYDIVAGTRVIVNAWAIQRDPASWEEPDKFYPDRFLNSIIDFRGQDFQLIPFGAGRRRCPGLLFAMVIDELALANLLHGFDWSLPPGDGGKALDMSESIGIATHRKTPLIAMASPASSSF</sequence>
<keyword evidence="2 4" id="KW-0479">Metal-binding</keyword>
<dbReference type="Proteomes" id="UP001279734">
    <property type="component" value="Unassembled WGS sequence"/>
</dbReference>
<dbReference type="InterPro" id="IPR002401">
    <property type="entry name" value="Cyt_P450_E_grp-I"/>
</dbReference>
<keyword evidence="6" id="KW-1133">Transmembrane helix</keyword>
<accession>A0AAD3XXT3</accession>
<feature type="binding site" description="axial binding residue" evidence="4">
    <location>
        <position position="450"/>
    </location>
    <ligand>
        <name>heme</name>
        <dbReference type="ChEBI" id="CHEBI:30413"/>
    </ligand>
    <ligandPart>
        <name>Fe</name>
        <dbReference type="ChEBI" id="CHEBI:18248"/>
    </ligandPart>
</feature>
<comment type="cofactor">
    <cofactor evidence="4">
        <name>heme</name>
        <dbReference type="ChEBI" id="CHEBI:30413"/>
    </cofactor>
</comment>
<evidence type="ECO:0000256" key="6">
    <source>
        <dbReference type="SAM" id="Phobius"/>
    </source>
</evidence>
<evidence type="ECO:0000313" key="7">
    <source>
        <dbReference type="EMBL" id="GMH21508.1"/>
    </source>
</evidence>
<organism evidence="7 8">
    <name type="scientific">Nepenthes gracilis</name>
    <name type="common">Slender pitcher plant</name>
    <dbReference type="NCBI Taxonomy" id="150966"/>
    <lineage>
        <taxon>Eukaryota</taxon>
        <taxon>Viridiplantae</taxon>
        <taxon>Streptophyta</taxon>
        <taxon>Embryophyta</taxon>
        <taxon>Tracheophyta</taxon>
        <taxon>Spermatophyta</taxon>
        <taxon>Magnoliopsida</taxon>
        <taxon>eudicotyledons</taxon>
        <taxon>Gunneridae</taxon>
        <taxon>Pentapetalae</taxon>
        <taxon>Caryophyllales</taxon>
        <taxon>Nepenthaceae</taxon>
        <taxon>Nepenthes</taxon>
    </lineage>
</organism>
<evidence type="ECO:0000256" key="5">
    <source>
        <dbReference type="RuleBase" id="RU000461"/>
    </source>
</evidence>
<keyword evidence="8" id="KW-1185">Reference proteome</keyword>
<dbReference type="SUPFAM" id="SSF48264">
    <property type="entry name" value="Cytochrome P450"/>
    <property type="match status" value="1"/>
</dbReference>
<evidence type="ECO:0000256" key="1">
    <source>
        <dbReference type="ARBA" id="ARBA00010617"/>
    </source>
</evidence>
<evidence type="ECO:0000313" key="8">
    <source>
        <dbReference type="Proteomes" id="UP001279734"/>
    </source>
</evidence>
<dbReference type="PRINTS" id="PR00385">
    <property type="entry name" value="P450"/>
</dbReference>
<keyword evidence="6" id="KW-0812">Transmembrane</keyword>
<dbReference type="PROSITE" id="PS00086">
    <property type="entry name" value="CYTOCHROME_P450"/>
    <property type="match status" value="1"/>
</dbReference>
<dbReference type="CDD" id="cd11072">
    <property type="entry name" value="CYP71-like"/>
    <property type="match status" value="1"/>
</dbReference>
<dbReference type="AlphaFoldDB" id="A0AAD3XXT3"/>
<name>A0AAD3XXT3_NEPGR</name>
<evidence type="ECO:0000256" key="4">
    <source>
        <dbReference type="PIRSR" id="PIRSR602401-1"/>
    </source>
</evidence>
<dbReference type="GO" id="GO:0004497">
    <property type="term" value="F:monooxygenase activity"/>
    <property type="evidence" value="ECO:0007669"/>
    <property type="project" value="UniProtKB-KW"/>
</dbReference>
<reference evidence="7" key="1">
    <citation type="submission" date="2023-05" db="EMBL/GenBank/DDBJ databases">
        <title>Nepenthes gracilis genome sequencing.</title>
        <authorList>
            <person name="Fukushima K."/>
        </authorList>
    </citation>
    <scope>NUCLEOTIDE SEQUENCE</scope>
    <source>
        <strain evidence="7">SING2019-196</strain>
    </source>
</reference>
<dbReference type="GO" id="GO:0005506">
    <property type="term" value="F:iron ion binding"/>
    <property type="evidence" value="ECO:0007669"/>
    <property type="project" value="InterPro"/>
</dbReference>
<dbReference type="PANTHER" id="PTHR47955:SF15">
    <property type="entry name" value="CYTOCHROME P450 71A2-LIKE"/>
    <property type="match status" value="1"/>
</dbReference>
<dbReference type="GO" id="GO:0016705">
    <property type="term" value="F:oxidoreductase activity, acting on paired donors, with incorporation or reduction of molecular oxygen"/>
    <property type="evidence" value="ECO:0007669"/>
    <property type="project" value="InterPro"/>
</dbReference>
<dbReference type="EMBL" id="BSYO01000023">
    <property type="protein sequence ID" value="GMH21508.1"/>
    <property type="molecule type" value="Genomic_DNA"/>
</dbReference>
<feature type="transmembrane region" description="Helical" evidence="6">
    <location>
        <begin position="6"/>
        <end position="26"/>
    </location>
</feature>